<organism evidence="1 2">
    <name type="scientific">Chaetomium tenue</name>
    <dbReference type="NCBI Taxonomy" id="1854479"/>
    <lineage>
        <taxon>Eukaryota</taxon>
        <taxon>Fungi</taxon>
        <taxon>Dikarya</taxon>
        <taxon>Ascomycota</taxon>
        <taxon>Pezizomycotina</taxon>
        <taxon>Sordariomycetes</taxon>
        <taxon>Sordariomycetidae</taxon>
        <taxon>Sordariales</taxon>
        <taxon>Chaetomiaceae</taxon>
        <taxon>Chaetomium</taxon>
    </lineage>
</organism>
<comment type="caution">
    <text evidence="1">The sequence shown here is derived from an EMBL/GenBank/DDBJ whole genome shotgun (WGS) entry which is preliminary data.</text>
</comment>
<proteinExistence type="predicted"/>
<sequence length="203" mass="22672">MGPIVRYDGNVVPCRVPGVQGPGIEMGKRENRMGSGEYWRVADQKWQDRVCDLCFSCTPSQPCCRKVRAGPESGPEGVCAVIYSEIGAGIVFPWQTKPLHQHISSRNRNGNHGGRKNNNSCANKTATRIVVSDTQRATFLLLKPSSSSKGVNQRRSHHIDHQKRRAEIDHVDVMKTAKNSRNILQTPPPRHRKSLGSWKQVGR</sequence>
<protein>
    <submittedName>
        <fullName evidence="1">Uncharacterized protein</fullName>
    </submittedName>
</protein>
<gene>
    <name evidence="1" type="ORF">F5144DRAFT_305879</name>
</gene>
<evidence type="ECO:0000313" key="1">
    <source>
        <dbReference type="EMBL" id="KAH6628349.1"/>
    </source>
</evidence>
<name>A0ACB7P572_9PEZI</name>
<accession>A0ACB7P572</accession>
<keyword evidence="2" id="KW-1185">Reference proteome</keyword>
<evidence type="ECO:0000313" key="2">
    <source>
        <dbReference type="Proteomes" id="UP000724584"/>
    </source>
</evidence>
<dbReference type="Proteomes" id="UP000724584">
    <property type="component" value="Unassembled WGS sequence"/>
</dbReference>
<dbReference type="EMBL" id="JAGIZQ010000005">
    <property type="protein sequence ID" value="KAH6628349.1"/>
    <property type="molecule type" value="Genomic_DNA"/>
</dbReference>
<reference evidence="1 2" key="1">
    <citation type="journal article" date="2021" name="Nat. Commun.">
        <title>Genetic determinants of endophytism in the Arabidopsis root mycobiome.</title>
        <authorList>
            <person name="Mesny F."/>
            <person name="Miyauchi S."/>
            <person name="Thiergart T."/>
            <person name="Pickel B."/>
            <person name="Atanasova L."/>
            <person name="Karlsson M."/>
            <person name="Huettel B."/>
            <person name="Barry K.W."/>
            <person name="Haridas S."/>
            <person name="Chen C."/>
            <person name="Bauer D."/>
            <person name="Andreopoulos W."/>
            <person name="Pangilinan J."/>
            <person name="LaButti K."/>
            <person name="Riley R."/>
            <person name="Lipzen A."/>
            <person name="Clum A."/>
            <person name="Drula E."/>
            <person name="Henrissat B."/>
            <person name="Kohler A."/>
            <person name="Grigoriev I.V."/>
            <person name="Martin F.M."/>
            <person name="Hacquard S."/>
        </authorList>
    </citation>
    <scope>NUCLEOTIDE SEQUENCE [LARGE SCALE GENOMIC DNA]</scope>
    <source>
        <strain evidence="1 2">MPI-SDFR-AT-0079</strain>
    </source>
</reference>